<dbReference type="InterPro" id="IPR009060">
    <property type="entry name" value="UBA-like_sf"/>
</dbReference>
<protein>
    <recommendedName>
        <fullName evidence="2 6">Elongation factor Ts</fullName>
        <shortName evidence="6">EF-Ts</shortName>
    </recommendedName>
</protein>
<dbReference type="Gene3D" id="1.10.8.10">
    <property type="entry name" value="DNA helicase RuvA subunit, C-terminal domain"/>
    <property type="match status" value="1"/>
</dbReference>
<accession>A0A1C0AA08</accession>
<dbReference type="InterPro" id="IPR014039">
    <property type="entry name" value="Transl_elong_EFTs/EF1B_dimer"/>
</dbReference>
<evidence type="ECO:0000256" key="1">
    <source>
        <dbReference type="ARBA" id="ARBA00005532"/>
    </source>
</evidence>
<keyword evidence="3 6" id="KW-0251">Elongation factor</keyword>
<dbReference type="FunFam" id="1.10.286.20:FF:000001">
    <property type="entry name" value="Elongation factor Ts"/>
    <property type="match status" value="1"/>
</dbReference>
<dbReference type="SUPFAM" id="SSF54713">
    <property type="entry name" value="Elongation factor Ts (EF-Ts), dimerisation domain"/>
    <property type="match status" value="2"/>
</dbReference>
<evidence type="ECO:0000256" key="5">
    <source>
        <dbReference type="ARBA" id="ARBA00025453"/>
    </source>
</evidence>
<keyword evidence="4 6" id="KW-0648">Protein biosynthesis</keyword>
<feature type="region of interest" description="Involved in Mg(2+) ion dislocation from EF-Tu" evidence="6">
    <location>
        <begin position="79"/>
        <end position="82"/>
    </location>
</feature>
<dbReference type="Proteomes" id="UP000093514">
    <property type="component" value="Unassembled WGS sequence"/>
</dbReference>
<comment type="caution">
    <text evidence="10">The sequence shown here is derived from an EMBL/GenBank/DDBJ whole genome shotgun (WGS) entry which is preliminary data.</text>
</comment>
<proteinExistence type="inferred from homology"/>
<dbReference type="PANTHER" id="PTHR11741">
    <property type="entry name" value="ELONGATION FACTOR TS"/>
    <property type="match status" value="1"/>
</dbReference>
<dbReference type="EMBL" id="LWDV01000008">
    <property type="protein sequence ID" value="OCL27116.1"/>
    <property type="molecule type" value="Genomic_DNA"/>
</dbReference>
<reference evidence="10 11" key="2">
    <citation type="submission" date="2016-08" db="EMBL/GenBank/DDBJ databases">
        <title>Orenia metallireducens sp. nov. strain Z6, a Novel Metal-reducing Firmicute from the Deep Subsurface.</title>
        <authorList>
            <person name="Maxim B.I."/>
            <person name="Kenneth K."/>
            <person name="Flynn T.M."/>
            <person name="Oloughlin E.J."/>
            <person name="Locke R.A."/>
            <person name="Weber J.R."/>
            <person name="Egan S.M."/>
            <person name="Mackie R.I."/>
            <person name="Cann I.K."/>
        </authorList>
    </citation>
    <scope>NUCLEOTIDE SEQUENCE [LARGE SCALE GENOMIC DNA]</scope>
    <source>
        <strain evidence="10 11">Z6</strain>
    </source>
</reference>
<reference evidence="11" key="1">
    <citation type="submission" date="2016-07" db="EMBL/GenBank/DDBJ databases">
        <authorList>
            <person name="Florea S."/>
            <person name="Webb J.S."/>
            <person name="Jaromczyk J."/>
            <person name="Schardl C.L."/>
        </authorList>
    </citation>
    <scope>NUCLEOTIDE SEQUENCE [LARGE SCALE GENOMIC DNA]</scope>
    <source>
        <strain evidence="11">Z6</strain>
    </source>
</reference>
<dbReference type="NCBIfam" id="TIGR00116">
    <property type="entry name" value="tsf"/>
    <property type="match status" value="1"/>
</dbReference>
<evidence type="ECO:0000256" key="7">
    <source>
        <dbReference type="RuleBase" id="RU000642"/>
    </source>
</evidence>
<evidence type="ECO:0000256" key="8">
    <source>
        <dbReference type="RuleBase" id="RU000643"/>
    </source>
</evidence>
<evidence type="ECO:0000256" key="6">
    <source>
        <dbReference type="HAMAP-Rule" id="MF_00050"/>
    </source>
</evidence>
<name>A0A1C0AA08_9FIRM</name>
<evidence type="ECO:0000256" key="3">
    <source>
        <dbReference type="ARBA" id="ARBA00022768"/>
    </source>
</evidence>
<dbReference type="AlphaFoldDB" id="A0A1C0AA08"/>
<dbReference type="PROSITE" id="PS01127">
    <property type="entry name" value="EF_TS_2"/>
    <property type="match status" value="1"/>
</dbReference>
<dbReference type="GO" id="GO:0003746">
    <property type="term" value="F:translation elongation factor activity"/>
    <property type="evidence" value="ECO:0007669"/>
    <property type="project" value="UniProtKB-UniRule"/>
</dbReference>
<dbReference type="OrthoDB" id="9808348at2"/>
<dbReference type="Gene3D" id="3.30.479.20">
    <property type="entry name" value="Elongation factor Ts, dimerisation domain"/>
    <property type="match status" value="2"/>
</dbReference>
<dbReference type="Gene3D" id="1.10.286.20">
    <property type="match status" value="1"/>
</dbReference>
<keyword evidence="11" id="KW-1185">Reference proteome</keyword>
<gene>
    <name evidence="6" type="primary">tsf</name>
    <name evidence="10" type="ORF">U472_06445</name>
</gene>
<evidence type="ECO:0000256" key="2">
    <source>
        <dbReference type="ARBA" id="ARBA00016956"/>
    </source>
</evidence>
<dbReference type="InterPro" id="IPR001816">
    <property type="entry name" value="Transl_elong_EFTs/EF1B"/>
</dbReference>
<dbReference type="RefSeq" id="WP_068716679.1">
    <property type="nucleotide sequence ID" value="NZ_LWDV01000008.1"/>
</dbReference>
<evidence type="ECO:0000259" key="9">
    <source>
        <dbReference type="Pfam" id="PF00889"/>
    </source>
</evidence>
<comment type="similarity">
    <text evidence="1 6 7">Belongs to the EF-Ts family.</text>
</comment>
<keyword evidence="6" id="KW-0963">Cytoplasm</keyword>
<dbReference type="PROSITE" id="PS01126">
    <property type="entry name" value="EF_TS_1"/>
    <property type="match status" value="1"/>
</dbReference>
<dbReference type="CDD" id="cd14275">
    <property type="entry name" value="UBA_EF-Ts"/>
    <property type="match status" value="1"/>
</dbReference>
<dbReference type="InterPro" id="IPR036402">
    <property type="entry name" value="EF-Ts_dimer_sf"/>
</dbReference>
<comment type="function">
    <text evidence="5 6 7">Associates with the EF-Tu.GDP complex and induces the exchange of GDP to GTP. It remains bound to the aminoacyl-tRNA.EF-Tu.GTP complex up to the GTP hydrolysis stage on the ribosome.</text>
</comment>
<evidence type="ECO:0000256" key="4">
    <source>
        <dbReference type="ARBA" id="ARBA00022917"/>
    </source>
</evidence>
<organism evidence="10 11">
    <name type="scientific">Orenia metallireducens</name>
    <dbReference type="NCBI Taxonomy" id="1413210"/>
    <lineage>
        <taxon>Bacteria</taxon>
        <taxon>Bacillati</taxon>
        <taxon>Bacillota</taxon>
        <taxon>Clostridia</taxon>
        <taxon>Halanaerobiales</taxon>
        <taxon>Halobacteroidaceae</taxon>
        <taxon>Orenia</taxon>
    </lineage>
</organism>
<comment type="subcellular location">
    <subcellularLocation>
        <location evidence="6 8">Cytoplasm</location>
    </subcellularLocation>
</comment>
<evidence type="ECO:0000313" key="10">
    <source>
        <dbReference type="EMBL" id="OCL27116.1"/>
    </source>
</evidence>
<dbReference type="PANTHER" id="PTHR11741:SF0">
    <property type="entry name" value="ELONGATION FACTOR TS, MITOCHONDRIAL"/>
    <property type="match status" value="1"/>
</dbReference>
<dbReference type="GO" id="GO:0005737">
    <property type="term" value="C:cytoplasm"/>
    <property type="evidence" value="ECO:0007669"/>
    <property type="project" value="UniProtKB-SubCell"/>
</dbReference>
<sequence length="293" mass="32418">MAITTADIKKLREMTNAGILDCKKALQETDGDMDKAVEYLREKGIASADKKAGRTAAEGLVAFKTADNTAAILEVNCETDFVARNENFKAVVDTLANHVLAEKPANVEEAISQTLNAEGKTVEKYLKESIAKIGENISFRRFEIFEKNDDEIFGTYLHMGGNIGVLVQLKGGNEDVARDIAMHVAAVNPSYLSKEDVPSEDLAKEREILTKQALAEGKPEHIVEKMVEGRLSKFYTLNCLLEQEFVKDSDMTIQQLVDQNDASIVNYIRYEVGEGIEVEETDFAAEVMGEVNK</sequence>
<dbReference type="SUPFAM" id="SSF46934">
    <property type="entry name" value="UBA-like"/>
    <property type="match status" value="1"/>
</dbReference>
<dbReference type="FunFam" id="1.10.8.10:FF:000001">
    <property type="entry name" value="Elongation factor Ts"/>
    <property type="match status" value="1"/>
</dbReference>
<evidence type="ECO:0000313" key="11">
    <source>
        <dbReference type="Proteomes" id="UP000093514"/>
    </source>
</evidence>
<dbReference type="HAMAP" id="MF_00050">
    <property type="entry name" value="EF_Ts"/>
    <property type="match status" value="1"/>
</dbReference>
<dbReference type="Pfam" id="PF00889">
    <property type="entry name" value="EF_TS"/>
    <property type="match status" value="1"/>
</dbReference>
<feature type="domain" description="Translation elongation factor EFTs/EF1B dimerisation" evidence="9">
    <location>
        <begin position="70"/>
        <end position="274"/>
    </location>
</feature>
<dbReference type="InterPro" id="IPR018101">
    <property type="entry name" value="Transl_elong_Ts_CS"/>
</dbReference>